<evidence type="ECO:0000313" key="6">
    <source>
        <dbReference type="Proteomes" id="UP000029558"/>
    </source>
</evidence>
<evidence type="ECO:0000256" key="3">
    <source>
        <dbReference type="ARBA" id="ARBA00022989"/>
    </source>
</evidence>
<dbReference type="AlphaFoldDB" id="A0A1L6TA38"/>
<dbReference type="PROSITE" id="PS50801">
    <property type="entry name" value="STAS"/>
    <property type="match status" value="1"/>
</dbReference>
<proteinExistence type="predicted"/>
<dbReference type="SUPFAM" id="SSF52091">
    <property type="entry name" value="SpoIIaa-like"/>
    <property type="match status" value="1"/>
</dbReference>
<dbReference type="Gene3D" id="3.30.750.24">
    <property type="entry name" value="STAS domain"/>
    <property type="match status" value="1"/>
</dbReference>
<dbReference type="Pfam" id="PF00916">
    <property type="entry name" value="Sulfate_transp"/>
    <property type="match status" value="1"/>
</dbReference>
<dbReference type="InterPro" id="IPR011547">
    <property type="entry name" value="SLC26A/SulP_dom"/>
</dbReference>
<evidence type="ECO:0000256" key="1">
    <source>
        <dbReference type="ARBA" id="ARBA00004141"/>
    </source>
</evidence>
<sequence>MFGLIKQTTASVKDEVLSGVTVAMALVPEAVAFSLVAHVAPLVGLYAAFIMCTLAAILGGRPGMISGATGAMAVVIVGLVSQYPGWQGLQYLFVTIIMTGILEILIGVLRLGRVVRMLPQPVMFGFVNGLAIVIFLAQLKQFQFNDANDVIQWVSGNALYIMLGLVALTMVIVYALPKITRFLPAALVAILVVTALVHIFGLETRTVGDLASTAGGFPKFHVPDVILNWQTIKICLPYAVILAIVGLTESLMTLTLIDELTETRGQENRECVAQGVANITCGFFGGMGGCAMIGQSMININSGARRRLSGIIAGLGLLTIILVASPLIAQIPLAALVGIMFMVVIGTFEWSSFRILHKIPKVDAFVLVLVSAVTVFSNLATAVIVGVIVAALAFAWKSAKNTHSKTYINEAGSKVYQLEGPLFFASVSNFKSLFTPYEDPEDVIVDFDNSRVCDHSALEAINQLAERYDTVNKTLHLRHLSADCRVLLSKAKNKVEVNILEDPTYRVAE</sequence>
<dbReference type="PANTHER" id="PTHR43310:SF1">
    <property type="entry name" value="SULFATE TRANSPORTER YBAR-RELATED"/>
    <property type="match status" value="1"/>
</dbReference>
<keyword evidence="3" id="KW-1133">Transmembrane helix</keyword>
<reference evidence="5 6" key="1">
    <citation type="journal article" date="2014" name="Genome Announc.">
        <title>Comparative Genome Analysis of Two Isolates of the Fish Pathogen Piscirickettsia salmonis from Different Hosts Reveals Major Differences in Virulence-Associated Secretion Systems.</title>
        <authorList>
            <person name="Bohle H."/>
            <person name="Henriquez P."/>
            <person name="Grothusen H."/>
            <person name="Navas E."/>
            <person name="Sandoval A."/>
            <person name="Bustamante F."/>
            <person name="Bustos P."/>
            <person name="Mancilla M."/>
        </authorList>
    </citation>
    <scope>NUCLEOTIDE SEQUENCE [LARGE SCALE GENOMIC DNA]</scope>
    <source>
        <strain evidence="6">B1-32597</strain>
    </source>
</reference>
<dbReference type="InterPro" id="IPR052706">
    <property type="entry name" value="Membrane-Transporter-like"/>
</dbReference>
<name>A0A1L6TA38_PISSA</name>
<protein>
    <submittedName>
        <fullName evidence="5">Sulfate transporter family protein</fullName>
    </submittedName>
</protein>
<dbReference type="PANTHER" id="PTHR43310">
    <property type="entry name" value="SULFATE TRANSPORTER YBAR-RELATED"/>
    <property type="match status" value="1"/>
</dbReference>
<dbReference type="CDD" id="cd07042">
    <property type="entry name" value="STAS_SulP_like_sulfate_transporter"/>
    <property type="match status" value="1"/>
</dbReference>
<dbReference type="InterPro" id="IPR002645">
    <property type="entry name" value="STAS_dom"/>
</dbReference>
<dbReference type="EMBL" id="CP012508">
    <property type="protein sequence ID" value="ALB21922.1"/>
    <property type="molecule type" value="Genomic_DNA"/>
</dbReference>
<dbReference type="Proteomes" id="UP000029558">
    <property type="component" value="Chromosome"/>
</dbReference>
<keyword evidence="4" id="KW-0472">Membrane</keyword>
<evidence type="ECO:0000256" key="4">
    <source>
        <dbReference type="ARBA" id="ARBA00023136"/>
    </source>
</evidence>
<dbReference type="InterPro" id="IPR036513">
    <property type="entry name" value="STAS_dom_sf"/>
</dbReference>
<dbReference type="RefSeq" id="WP_017376197.1">
    <property type="nucleotide sequence ID" value="NZ_CP012508.1"/>
</dbReference>
<dbReference type="GO" id="GO:0016020">
    <property type="term" value="C:membrane"/>
    <property type="evidence" value="ECO:0007669"/>
    <property type="project" value="UniProtKB-SubCell"/>
</dbReference>
<comment type="subcellular location">
    <subcellularLocation>
        <location evidence="1">Membrane</location>
        <topology evidence="1">Multi-pass membrane protein</topology>
    </subcellularLocation>
</comment>
<evidence type="ECO:0000256" key="2">
    <source>
        <dbReference type="ARBA" id="ARBA00022692"/>
    </source>
</evidence>
<organism evidence="5 6">
    <name type="scientific">Piscirickettsia salmonis</name>
    <dbReference type="NCBI Taxonomy" id="1238"/>
    <lineage>
        <taxon>Bacteria</taxon>
        <taxon>Pseudomonadati</taxon>
        <taxon>Pseudomonadota</taxon>
        <taxon>Gammaproteobacteria</taxon>
        <taxon>Thiotrichales</taxon>
        <taxon>Piscirickettsiaceae</taxon>
        <taxon>Piscirickettsia</taxon>
    </lineage>
</organism>
<gene>
    <name evidence="5" type="ORF">KU39_738</name>
</gene>
<accession>A0A1L6TA38</accession>
<evidence type="ECO:0000313" key="5">
    <source>
        <dbReference type="EMBL" id="ALB21922.1"/>
    </source>
</evidence>
<keyword evidence="2" id="KW-0812">Transmembrane</keyword>
<dbReference type="OrthoDB" id="9771198at2"/>
<dbReference type="Pfam" id="PF01740">
    <property type="entry name" value="STAS"/>
    <property type="match status" value="1"/>
</dbReference>